<dbReference type="RefSeq" id="WP_206782830.1">
    <property type="nucleotide sequence ID" value="NZ_JAEMWV010000007.1"/>
</dbReference>
<feature type="transmembrane region" description="Helical" evidence="7">
    <location>
        <begin position="164"/>
        <end position="182"/>
    </location>
</feature>
<feature type="transmembrane region" description="Helical" evidence="7">
    <location>
        <begin position="40"/>
        <end position="60"/>
    </location>
</feature>
<feature type="transmembrane region" description="Helical" evidence="7">
    <location>
        <begin position="7"/>
        <end position="28"/>
    </location>
</feature>
<evidence type="ECO:0000256" key="3">
    <source>
        <dbReference type="ARBA" id="ARBA00022475"/>
    </source>
</evidence>
<evidence type="ECO:0000313" key="9">
    <source>
        <dbReference type="EMBL" id="MBN8252762.1"/>
    </source>
</evidence>
<evidence type="ECO:0000256" key="5">
    <source>
        <dbReference type="ARBA" id="ARBA00022989"/>
    </source>
</evidence>
<dbReference type="CDD" id="cd06173">
    <property type="entry name" value="MFS_MefA_like"/>
    <property type="match status" value="1"/>
</dbReference>
<evidence type="ECO:0000313" key="10">
    <source>
        <dbReference type="Proteomes" id="UP000664578"/>
    </source>
</evidence>
<dbReference type="SUPFAM" id="SSF103473">
    <property type="entry name" value="MFS general substrate transporter"/>
    <property type="match status" value="1"/>
</dbReference>
<keyword evidence="2" id="KW-0813">Transport</keyword>
<keyword evidence="3" id="KW-1003">Cell membrane</keyword>
<dbReference type="Pfam" id="PF07690">
    <property type="entry name" value="MFS_1"/>
    <property type="match status" value="2"/>
</dbReference>
<organism evidence="9 10">
    <name type="scientific">Priestia flexa</name>
    <dbReference type="NCBI Taxonomy" id="86664"/>
    <lineage>
        <taxon>Bacteria</taxon>
        <taxon>Bacillati</taxon>
        <taxon>Bacillota</taxon>
        <taxon>Bacilli</taxon>
        <taxon>Bacillales</taxon>
        <taxon>Bacillaceae</taxon>
        <taxon>Priestia</taxon>
    </lineage>
</organism>
<feature type="transmembrane region" description="Helical" evidence="7">
    <location>
        <begin position="302"/>
        <end position="322"/>
    </location>
</feature>
<evidence type="ECO:0000256" key="1">
    <source>
        <dbReference type="ARBA" id="ARBA00004651"/>
    </source>
</evidence>
<dbReference type="EMBL" id="JAEMWV010000007">
    <property type="protein sequence ID" value="MBN8252762.1"/>
    <property type="molecule type" value="Genomic_DNA"/>
</dbReference>
<feature type="transmembrane region" description="Helical" evidence="7">
    <location>
        <begin position="366"/>
        <end position="387"/>
    </location>
</feature>
<dbReference type="Gene3D" id="1.20.1250.20">
    <property type="entry name" value="MFS general substrate transporter like domains"/>
    <property type="match status" value="1"/>
</dbReference>
<evidence type="ECO:0000256" key="6">
    <source>
        <dbReference type="ARBA" id="ARBA00023136"/>
    </source>
</evidence>
<evidence type="ECO:0000259" key="8">
    <source>
        <dbReference type="PROSITE" id="PS50850"/>
    </source>
</evidence>
<feature type="domain" description="Major facilitator superfamily (MFS) profile" evidence="8">
    <location>
        <begin position="6"/>
        <end position="391"/>
    </location>
</feature>
<dbReference type="InterPro" id="IPR036259">
    <property type="entry name" value="MFS_trans_sf"/>
</dbReference>
<dbReference type="GO" id="GO:0005886">
    <property type="term" value="C:plasma membrane"/>
    <property type="evidence" value="ECO:0007669"/>
    <property type="project" value="UniProtKB-SubCell"/>
</dbReference>
<evidence type="ECO:0000256" key="2">
    <source>
        <dbReference type="ARBA" id="ARBA00022448"/>
    </source>
</evidence>
<name>A0A8I1MGN7_9BACI</name>
<evidence type="ECO:0000256" key="4">
    <source>
        <dbReference type="ARBA" id="ARBA00022692"/>
    </source>
</evidence>
<comment type="subcellular location">
    <subcellularLocation>
        <location evidence="1">Cell membrane</location>
        <topology evidence="1">Multi-pass membrane protein</topology>
    </subcellularLocation>
</comment>
<keyword evidence="6 7" id="KW-0472">Membrane</keyword>
<sequence length="403" mass="44877">MWKNRNVWILLLGELIAGLGLWMGIIGNLEFMQAKIPSDFMKSIILAIGIVIGVALGPLAGKLTDQLHKKKVMLAAGLLRTISVLFMLLALATDSIGWMIVFLILIQISAAFYFPAMQATLPLVVDEKELLQLNGVYMNVSTLSRILGTALGGALLIIMPLHTLYLFSFAAYLALFLLTMLLKVEDDSVSKVGEHVKEKRDFSTLFPMIKQEPIVSITLIMLLIPLLFIGGFNLIVINISELQDSAAIKGWIYTAEGIAFMLGAFTVKQLTKYISQVQILFVFSLFVGVSQLMLYMATNSLITIIAFTIFGFAIGCFFPVAATIFQTTVPKDFHGRFFSFRNMLERIVFQVVLLTTGFLLDSIGFQLMTVAFGMVSVGLTTLFYIWYRQTRQRVTLNKKKALS</sequence>
<dbReference type="InterPro" id="IPR020846">
    <property type="entry name" value="MFS_dom"/>
</dbReference>
<dbReference type="GO" id="GO:0022857">
    <property type="term" value="F:transmembrane transporter activity"/>
    <property type="evidence" value="ECO:0007669"/>
    <property type="project" value="InterPro"/>
</dbReference>
<dbReference type="InterPro" id="IPR011701">
    <property type="entry name" value="MFS"/>
</dbReference>
<proteinExistence type="predicted"/>
<feature type="transmembrane region" description="Helical" evidence="7">
    <location>
        <begin position="279"/>
        <end position="296"/>
    </location>
</feature>
<keyword evidence="5 7" id="KW-1133">Transmembrane helix</keyword>
<reference evidence="9" key="1">
    <citation type="submission" date="2020-12" db="EMBL/GenBank/DDBJ databases">
        <title>PHA producing bacteria isolated from mangrove.</title>
        <authorList>
            <person name="Zheng W."/>
            <person name="Yu S."/>
            <person name="Huang Y."/>
        </authorList>
    </citation>
    <scope>NUCLEOTIDE SEQUENCE</scope>
    <source>
        <strain evidence="9">GN22-4</strain>
    </source>
</reference>
<dbReference type="PANTHER" id="PTHR43266:SF7">
    <property type="entry name" value="TRANSPORTER, PUTATIVE-RELATED"/>
    <property type="match status" value="1"/>
</dbReference>
<dbReference type="PROSITE" id="PS50850">
    <property type="entry name" value="MFS"/>
    <property type="match status" value="1"/>
</dbReference>
<comment type="caution">
    <text evidence="9">The sequence shown here is derived from an EMBL/GenBank/DDBJ whole genome shotgun (WGS) entry which is preliminary data.</text>
</comment>
<keyword evidence="4 7" id="KW-0812">Transmembrane</keyword>
<feature type="transmembrane region" description="Helical" evidence="7">
    <location>
        <begin position="136"/>
        <end position="158"/>
    </location>
</feature>
<dbReference type="PANTHER" id="PTHR43266">
    <property type="entry name" value="MACROLIDE-EFFLUX PROTEIN"/>
    <property type="match status" value="1"/>
</dbReference>
<accession>A0A8I1MGN7</accession>
<dbReference type="AlphaFoldDB" id="A0A8I1MGN7"/>
<dbReference type="Proteomes" id="UP000664578">
    <property type="component" value="Unassembled WGS sequence"/>
</dbReference>
<feature type="transmembrane region" description="Helical" evidence="7">
    <location>
        <begin position="251"/>
        <end position="267"/>
    </location>
</feature>
<evidence type="ECO:0000256" key="7">
    <source>
        <dbReference type="SAM" id="Phobius"/>
    </source>
</evidence>
<feature type="transmembrane region" description="Helical" evidence="7">
    <location>
        <begin position="214"/>
        <end position="239"/>
    </location>
</feature>
<gene>
    <name evidence="9" type="ORF">JF537_14370</name>
</gene>
<protein>
    <submittedName>
        <fullName evidence="9">MFS transporter</fullName>
    </submittedName>
</protein>